<dbReference type="AlphaFoldDB" id="A0A3P3FV66"/>
<dbReference type="InterPro" id="IPR036278">
    <property type="entry name" value="Sialidase_sf"/>
</dbReference>
<dbReference type="Proteomes" id="UP000273786">
    <property type="component" value="Unassembled WGS sequence"/>
</dbReference>
<organism evidence="2 3">
    <name type="scientific">Mesorhizobium tamadayense</name>
    <dbReference type="NCBI Taxonomy" id="425306"/>
    <lineage>
        <taxon>Bacteria</taxon>
        <taxon>Pseudomonadati</taxon>
        <taxon>Pseudomonadota</taxon>
        <taxon>Alphaproteobacteria</taxon>
        <taxon>Hyphomicrobiales</taxon>
        <taxon>Phyllobacteriaceae</taxon>
        <taxon>Mesorhizobium</taxon>
    </lineage>
</organism>
<dbReference type="Gene3D" id="2.130.10.10">
    <property type="entry name" value="YVTN repeat-like/Quinoprotein amine dehydrogenase"/>
    <property type="match status" value="1"/>
</dbReference>
<dbReference type="Gene3D" id="2.60.40.10">
    <property type="entry name" value="Immunoglobulins"/>
    <property type="match status" value="1"/>
</dbReference>
<evidence type="ECO:0000313" key="2">
    <source>
        <dbReference type="EMBL" id="RRI01973.1"/>
    </source>
</evidence>
<protein>
    <submittedName>
        <fullName evidence="2">Uncharacterized protein</fullName>
    </submittedName>
</protein>
<feature type="region of interest" description="Disordered" evidence="1">
    <location>
        <begin position="693"/>
        <end position="718"/>
    </location>
</feature>
<evidence type="ECO:0000313" key="3">
    <source>
        <dbReference type="Proteomes" id="UP000273786"/>
    </source>
</evidence>
<proteinExistence type="predicted"/>
<dbReference type="EMBL" id="RQXT01000013">
    <property type="protein sequence ID" value="RRI01973.1"/>
    <property type="molecule type" value="Genomic_DNA"/>
</dbReference>
<dbReference type="CDD" id="cd15482">
    <property type="entry name" value="Sialidase_non-viral"/>
    <property type="match status" value="1"/>
</dbReference>
<dbReference type="OrthoDB" id="8452858at2"/>
<reference evidence="2 3" key="1">
    <citation type="submission" date="2018-11" db="EMBL/GenBank/DDBJ databases">
        <title>the genome of Mesorhizobium tamadayense DSM 28320.</title>
        <authorList>
            <person name="Gao J."/>
        </authorList>
    </citation>
    <scope>NUCLEOTIDE SEQUENCE [LARGE SCALE GENOMIC DNA]</scope>
    <source>
        <strain evidence="2 3">DSM 28320</strain>
    </source>
</reference>
<dbReference type="SUPFAM" id="SSF50939">
    <property type="entry name" value="Sialidases"/>
    <property type="match status" value="1"/>
</dbReference>
<dbReference type="InterPro" id="IPR013783">
    <property type="entry name" value="Ig-like_fold"/>
</dbReference>
<gene>
    <name evidence="2" type="ORF">EH240_13125</name>
</gene>
<keyword evidence="3" id="KW-1185">Reference proteome</keyword>
<comment type="caution">
    <text evidence="2">The sequence shown here is derived from an EMBL/GenBank/DDBJ whole genome shotgun (WGS) entry which is preliminary data.</text>
</comment>
<accession>A0A3P3FV66</accession>
<dbReference type="RefSeq" id="WP_124998827.1">
    <property type="nucleotide sequence ID" value="NZ_RQXT01000013.1"/>
</dbReference>
<evidence type="ECO:0000256" key="1">
    <source>
        <dbReference type="SAM" id="MobiDB-lite"/>
    </source>
</evidence>
<dbReference type="InterPro" id="IPR015943">
    <property type="entry name" value="WD40/YVTN_repeat-like_dom_sf"/>
</dbReference>
<sequence>MKATSLGGRRALAACLSAIIWLSIDVAHTSAQIVGEAERNVSEMEDFQNECAIAINPSNRNELFVACNKSGPGLFFARSIDRGHSWSYPDSDKAIADGDPGQGPLACCDPSVAWDSFGNLYVTYLANVSDMEDDITGVVTLISTDGGQTFEMLTEFAGSADQPTVVAENTTAAGAPVAVWIVWYLPHRMRAMGAAVNGLGRTMIGPFPSTPQSVPGTNSCSFGDVTIAPDGTVVQACQVPKAGEGPGHIMINIDPDGLGALPFGPAVVATPTNVGGIDFIPPQDFHGVDAEAGLAYDRNPASPHFGRLYLVYTDEVADEGNDTDIMLLYSDNNGETWNSTPIRVNDDSSSPVRSQFLPRIAANPLSGNILVCWHDARNSASNTEMQEFCSASTPTSSVPSFFPNKQVGAGTSSGTGSSAAGKHDIQYGDYSGLDYLQGRAHPVWADQSNITGDNPDGTLTWEAESNRVGGGPMASEGDPHITTVDGIHYDFQASGEFVAARAADGFEVQVRQTAIPTSSFPGQNPHTGLATCVSINSAVAARVGKHRVTWQPSLVVSANPSGMELRIDGVSTPLIDDGVALSGGGRVLRSAVGGMEVEFPNGGLLAATPGFWPSQGKWYLNLNLSGTDAYEGIMGALPANSWLPTLPDGSSLSARPASLSQRYDVLYREFAQAWRVSEANSLFDRGQPAPEFASATWPKASPPCDVPDQKSGGPAHESISRDVCRGLADYQRRQNCIFDVGVTGETGFAETYLRTERLERWGTTTILAAESKPEQSGGTIQRFFVATPVPRWLPSKEAPTGTVQFYVRGEPAGEPVALDDTGRATWVPKDFDRQSYEVSARYIPAKESAFLTSINETANNPK</sequence>
<name>A0A3P3FV66_9HYPH</name>